<dbReference type="Pfam" id="PF01979">
    <property type="entry name" value="Amidohydro_1"/>
    <property type="match status" value="1"/>
</dbReference>
<dbReference type="Gene3D" id="3.20.20.140">
    <property type="entry name" value="Metal-dependent hydrolases"/>
    <property type="match status" value="1"/>
</dbReference>
<organism evidence="3 4">
    <name type="scientific">Pseudoflavonifractor hominis</name>
    <dbReference type="NCBI Taxonomy" id="2763059"/>
    <lineage>
        <taxon>Bacteria</taxon>
        <taxon>Bacillati</taxon>
        <taxon>Bacillota</taxon>
        <taxon>Clostridia</taxon>
        <taxon>Eubacteriales</taxon>
        <taxon>Oscillospiraceae</taxon>
        <taxon>Pseudoflavonifractor</taxon>
    </lineage>
</organism>
<dbReference type="Gene3D" id="2.30.40.10">
    <property type="entry name" value="Urease, subunit C, domain 1"/>
    <property type="match status" value="1"/>
</dbReference>
<name>A0ABR7HSI7_9FIRM</name>
<protein>
    <submittedName>
        <fullName evidence="3">Amidohydrolase family protein</fullName>
    </submittedName>
</protein>
<dbReference type="PANTHER" id="PTHR43794:SF11">
    <property type="entry name" value="AMIDOHYDROLASE-RELATED DOMAIN-CONTAINING PROTEIN"/>
    <property type="match status" value="1"/>
</dbReference>
<sequence length="438" mass="48061">MEAATIIRGGAVLLKEGLKTGWGVKLRDGLIAEVGPNETLSAQAQDTVIEATDQVILPGFINGHNHMYNVFSRGISTDAVVTEFSSFLDDFWWPYIENRITPELAEITTRWASVEMIDSGVTTFFDILEAPNAIPGALEREAQVIREAGLRGILTFEACERMSSENAEIGLKENADFIRNHADDPLVKGAMSIHTLFTCSKEYVQKARAMAKELGSKFHMHLSESVFEPNWTQEHYGKQPVCIYDELGCLDSDVLASQVVQVNQEEIDILGRSGASAVTMPLSNCEVGGGVAPVTELLDAGVKVGIGTDGYINNFFEVMRGAFLIHKAHRQDPQAMGARQVYQMATDMGAKALGMENTGCIAPGMLADVITVSMNDTPTPINEKNIYDQLILYRNPADVKNVFVGGKQLKKDGVITTLDVEKARADMRQACAEFWKFK</sequence>
<dbReference type="InterPro" id="IPR050287">
    <property type="entry name" value="MTA/SAH_deaminase"/>
</dbReference>
<dbReference type="PANTHER" id="PTHR43794">
    <property type="entry name" value="AMINOHYDROLASE SSNA-RELATED"/>
    <property type="match status" value="1"/>
</dbReference>
<dbReference type="SUPFAM" id="SSF51338">
    <property type="entry name" value="Composite domain of metallo-dependent hydrolases"/>
    <property type="match status" value="1"/>
</dbReference>
<dbReference type="SUPFAM" id="SSF51556">
    <property type="entry name" value="Metallo-dependent hydrolases"/>
    <property type="match status" value="1"/>
</dbReference>
<gene>
    <name evidence="3" type="ORF">H8S34_06460</name>
</gene>
<dbReference type="RefSeq" id="WP_101691900.1">
    <property type="nucleotide sequence ID" value="NZ_JACOPR010000003.1"/>
</dbReference>
<dbReference type="InterPro" id="IPR011059">
    <property type="entry name" value="Metal-dep_hydrolase_composite"/>
</dbReference>
<feature type="domain" description="Amidohydrolase-related" evidence="2">
    <location>
        <begin position="55"/>
        <end position="408"/>
    </location>
</feature>
<keyword evidence="1" id="KW-0378">Hydrolase</keyword>
<dbReference type="InterPro" id="IPR006680">
    <property type="entry name" value="Amidohydro-rel"/>
</dbReference>
<dbReference type="InterPro" id="IPR032466">
    <property type="entry name" value="Metal_Hydrolase"/>
</dbReference>
<comment type="caution">
    <text evidence="3">The sequence shown here is derived from an EMBL/GenBank/DDBJ whole genome shotgun (WGS) entry which is preliminary data.</text>
</comment>
<keyword evidence="4" id="KW-1185">Reference proteome</keyword>
<dbReference type="Proteomes" id="UP000660021">
    <property type="component" value="Unassembled WGS sequence"/>
</dbReference>
<reference evidence="3 4" key="1">
    <citation type="submission" date="2020-08" db="EMBL/GenBank/DDBJ databases">
        <title>Genome public.</title>
        <authorList>
            <person name="Liu C."/>
            <person name="Sun Q."/>
        </authorList>
    </citation>
    <scope>NUCLEOTIDE SEQUENCE [LARGE SCALE GENOMIC DNA]</scope>
    <source>
        <strain evidence="3 4">New-38</strain>
    </source>
</reference>
<evidence type="ECO:0000256" key="1">
    <source>
        <dbReference type="ARBA" id="ARBA00022801"/>
    </source>
</evidence>
<accession>A0ABR7HSI7</accession>
<evidence type="ECO:0000313" key="4">
    <source>
        <dbReference type="Proteomes" id="UP000660021"/>
    </source>
</evidence>
<evidence type="ECO:0000313" key="3">
    <source>
        <dbReference type="EMBL" id="MBC5730474.1"/>
    </source>
</evidence>
<proteinExistence type="predicted"/>
<dbReference type="EMBL" id="JACOPR010000003">
    <property type="protein sequence ID" value="MBC5730474.1"/>
    <property type="molecule type" value="Genomic_DNA"/>
</dbReference>
<evidence type="ECO:0000259" key="2">
    <source>
        <dbReference type="Pfam" id="PF01979"/>
    </source>
</evidence>